<protein>
    <submittedName>
        <fullName evidence="2">Uncharacterized protein</fullName>
    </submittedName>
</protein>
<dbReference type="EMBL" id="JACCFP010000001">
    <property type="protein sequence ID" value="NYI99968.1"/>
    <property type="molecule type" value="Genomic_DNA"/>
</dbReference>
<gene>
    <name evidence="2" type="ORF">HNR19_000667</name>
</gene>
<dbReference type="Proteomes" id="UP000530424">
    <property type="component" value="Unassembled WGS sequence"/>
</dbReference>
<feature type="transmembrane region" description="Helical" evidence="1">
    <location>
        <begin position="6"/>
        <end position="27"/>
    </location>
</feature>
<evidence type="ECO:0000313" key="3">
    <source>
        <dbReference type="Proteomes" id="UP000530424"/>
    </source>
</evidence>
<keyword evidence="1" id="KW-0472">Membrane</keyword>
<keyword evidence="1" id="KW-1133">Transmembrane helix</keyword>
<name>A0A853BXP8_9ACTN</name>
<proteinExistence type="predicted"/>
<comment type="caution">
    <text evidence="2">The sequence shown here is derived from an EMBL/GenBank/DDBJ whole genome shotgun (WGS) entry which is preliminary data.</text>
</comment>
<dbReference type="RefSeq" id="WP_281366457.1">
    <property type="nucleotide sequence ID" value="NZ_JACCFP010000001.1"/>
</dbReference>
<keyword evidence="3" id="KW-1185">Reference proteome</keyword>
<dbReference type="AlphaFoldDB" id="A0A853BXP8"/>
<accession>A0A853BXP8</accession>
<organism evidence="2 3">
    <name type="scientific">Nocardioides thalensis</name>
    <dbReference type="NCBI Taxonomy" id="1914755"/>
    <lineage>
        <taxon>Bacteria</taxon>
        <taxon>Bacillati</taxon>
        <taxon>Actinomycetota</taxon>
        <taxon>Actinomycetes</taxon>
        <taxon>Propionibacteriales</taxon>
        <taxon>Nocardioidaceae</taxon>
        <taxon>Nocardioides</taxon>
    </lineage>
</organism>
<evidence type="ECO:0000313" key="2">
    <source>
        <dbReference type="EMBL" id="NYI99968.1"/>
    </source>
</evidence>
<keyword evidence="1" id="KW-0812">Transmembrane</keyword>
<evidence type="ECO:0000256" key="1">
    <source>
        <dbReference type="SAM" id="Phobius"/>
    </source>
</evidence>
<reference evidence="2 3" key="1">
    <citation type="submission" date="2020-07" db="EMBL/GenBank/DDBJ databases">
        <title>Sequencing the genomes of 1000 actinobacteria strains.</title>
        <authorList>
            <person name="Klenk H.-P."/>
        </authorList>
    </citation>
    <scope>NUCLEOTIDE SEQUENCE [LARGE SCALE GENOMIC DNA]</scope>
    <source>
        <strain evidence="2 3">DSM 103833</strain>
    </source>
</reference>
<sequence>MSVPRAAVPLIAVLPAYLTGVAVGTAIGRAHNSGRRLQARS</sequence>